<dbReference type="EMBL" id="MEUA01000016">
    <property type="protein sequence ID" value="OGC15949.1"/>
    <property type="molecule type" value="Genomic_DNA"/>
</dbReference>
<sequence length="522" mass="59622">MRISSSFQLAEYINSGYLCSYTIPLKRLSSLDRKQRSGNLPVSRGVSMVSNVSESLQLLKYEFPDSKKEMIVTVHEKAILDDIFYGKRDTHLYEAESLDSNILFSQKDVLKIDTPSVLASVSNSEHQIPPFLVGNESLGRFTKNILKKDVEFFIRQFGVEDELEGFMASYGNIHLLKNFNGKVLKGANHFYLIGGEDFFTKKQNFSFLLSNPQSGTVIVFCYSLEHFRFQAYTFLVNSSSNEITGFSDPDKQCLFEDLESFLKALSCDKQIDIQKGIDANAYLASYALAKVLDEHNRWPANCDLDVYLSKVPKYNGKNFLDYVRFFLAKEDKSPLLLDIPSGRVQMIKDIIKMGKKFKFLKDEDVNRLWAVDISLDLSAVPPGVSFSKEDVFTSSKVPQASVVVCHDLLCLYPDSTRLFKSIWDRTKVGGYGFVHNYGYPNLPTYLFGEERFHMVSYYNYLHSLSLRGKGCFVEAYDSGWSFYKDREHLPVYGLDDNDILGIPALITPGHILYIPLLHRRNR</sequence>
<accession>A0A1F4S6C2</accession>
<evidence type="ECO:0000313" key="1">
    <source>
        <dbReference type="EMBL" id="OGC15949.1"/>
    </source>
</evidence>
<dbReference type="SUPFAM" id="SSF53335">
    <property type="entry name" value="S-adenosyl-L-methionine-dependent methyltransferases"/>
    <property type="match status" value="1"/>
</dbReference>
<gene>
    <name evidence="1" type="ORF">A2290_06840</name>
</gene>
<proteinExistence type="predicted"/>
<dbReference type="InterPro" id="IPR029063">
    <property type="entry name" value="SAM-dependent_MTases_sf"/>
</dbReference>
<comment type="caution">
    <text evidence="1">The sequence shown here is derived from an EMBL/GenBank/DDBJ whole genome shotgun (WGS) entry which is preliminary data.</text>
</comment>
<organism evidence="1 2">
    <name type="scientific">candidate division WOR-1 bacterium RIFOXYB2_FULL_36_35</name>
    <dbReference type="NCBI Taxonomy" id="1802578"/>
    <lineage>
        <taxon>Bacteria</taxon>
        <taxon>Bacillati</taxon>
        <taxon>Saganbacteria</taxon>
    </lineage>
</organism>
<name>A0A1F4S6C2_UNCSA</name>
<dbReference type="Proteomes" id="UP000177905">
    <property type="component" value="Unassembled WGS sequence"/>
</dbReference>
<evidence type="ECO:0000313" key="2">
    <source>
        <dbReference type="Proteomes" id="UP000177905"/>
    </source>
</evidence>
<protein>
    <submittedName>
        <fullName evidence="1">Uncharacterized protein</fullName>
    </submittedName>
</protein>
<dbReference type="AlphaFoldDB" id="A0A1F4S6C2"/>
<reference evidence="1 2" key="1">
    <citation type="journal article" date="2016" name="Nat. Commun.">
        <title>Thousands of microbial genomes shed light on interconnected biogeochemical processes in an aquifer system.</title>
        <authorList>
            <person name="Anantharaman K."/>
            <person name="Brown C.T."/>
            <person name="Hug L.A."/>
            <person name="Sharon I."/>
            <person name="Castelle C.J."/>
            <person name="Probst A.J."/>
            <person name="Thomas B.C."/>
            <person name="Singh A."/>
            <person name="Wilkins M.J."/>
            <person name="Karaoz U."/>
            <person name="Brodie E.L."/>
            <person name="Williams K.H."/>
            <person name="Hubbard S.S."/>
            <person name="Banfield J.F."/>
        </authorList>
    </citation>
    <scope>NUCLEOTIDE SEQUENCE [LARGE SCALE GENOMIC DNA]</scope>
</reference>